<name>A0ACC0F684_9ERIC</name>
<organism evidence="1 2">
    <name type="scientific">Camellia lanceoleosa</name>
    <dbReference type="NCBI Taxonomy" id="1840588"/>
    <lineage>
        <taxon>Eukaryota</taxon>
        <taxon>Viridiplantae</taxon>
        <taxon>Streptophyta</taxon>
        <taxon>Embryophyta</taxon>
        <taxon>Tracheophyta</taxon>
        <taxon>Spermatophyta</taxon>
        <taxon>Magnoliopsida</taxon>
        <taxon>eudicotyledons</taxon>
        <taxon>Gunneridae</taxon>
        <taxon>Pentapetalae</taxon>
        <taxon>asterids</taxon>
        <taxon>Ericales</taxon>
        <taxon>Theaceae</taxon>
        <taxon>Camellia</taxon>
    </lineage>
</organism>
<dbReference type="EMBL" id="CM045768">
    <property type="protein sequence ID" value="KAI7983764.1"/>
    <property type="molecule type" value="Genomic_DNA"/>
</dbReference>
<proteinExistence type="predicted"/>
<evidence type="ECO:0000313" key="2">
    <source>
        <dbReference type="Proteomes" id="UP001060215"/>
    </source>
</evidence>
<keyword evidence="2" id="KW-1185">Reference proteome</keyword>
<dbReference type="Proteomes" id="UP001060215">
    <property type="component" value="Chromosome 11"/>
</dbReference>
<gene>
    <name evidence="1" type="ORF">LOK49_LG15G00617</name>
</gene>
<protein>
    <submittedName>
        <fullName evidence="1">Uncharacterized protein</fullName>
    </submittedName>
</protein>
<evidence type="ECO:0000313" key="1">
    <source>
        <dbReference type="EMBL" id="KAI7983764.1"/>
    </source>
</evidence>
<accession>A0ACC0F684</accession>
<reference evidence="1 2" key="1">
    <citation type="journal article" date="2022" name="Plant J.">
        <title>Chromosome-level genome of Camellia lanceoleosa provides a valuable resource for understanding genome evolution and self-incompatibility.</title>
        <authorList>
            <person name="Gong W."/>
            <person name="Xiao S."/>
            <person name="Wang L."/>
            <person name="Liao Z."/>
            <person name="Chang Y."/>
            <person name="Mo W."/>
            <person name="Hu G."/>
            <person name="Li W."/>
            <person name="Zhao G."/>
            <person name="Zhu H."/>
            <person name="Hu X."/>
            <person name="Ji K."/>
            <person name="Xiang X."/>
            <person name="Song Q."/>
            <person name="Yuan D."/>
            <person name="Jin S."/>
            <person name="Zhang L."/>
        </authorList>
    </citation>
    <scope>NUCLEOTIDE SEQUENCE [LARGE SCALE GENOMIC DNA]</scope>
    <source>
        <strain evidence="1">SQ_2022a</strain>
    </source>
</reference>
<sequence length="73" mass="8902">MVPAFLGDVCAWRSTRWRLRFFVRHQLSNCCNFKRLRGNENQKMVRRTMNSNTVFQWDCIARSKENDCEKMKR</sequence>
<comment type="caution">
    <text evidence="1">The sequence shown here is derived from an EMBL/GenBank/DDBJ whole genome shotgun (WGS) entry which is preliminary data.</text>
</comment>